<dbReference type="CAZy" id="CBM6">
    <property type="family name" value="Carbohydrate-Binding Module Family 6"/>
</dbReference>
<dbReference type="InterPro" id="IPR001547">
    <property type="entry name" value="Glyco_hydro_5"/>
</dbReference>
<dbReference type="InterPro" id="IPR017853">
    <property type="entry name" value="GH"/>
</dbReference>
<dbReference type="InterPro" id="IPR005084">
    <property type="entry name" value="CBM6"/>
</dbReference>
<evidence type="ECO:0000256" key="1">
    <source>
        <dbReference type="ARBA" id="ARBA00022729"/>
    </source>
</evidence>
<dbReference type="PROSITE" id="PS51175">
    <property type="entry name" value="CBM6"/>
    <property type="match status" value="2"/>
</dbReference>
<dbReference type="eggNOG" id="COG2730">
    <property type="taxonomic scope" value="Bacteria"/>
</dbReference>
<dbReference type="PANTHER" id="PTHR34142:SF1">
    <property type="entry name" value="GLYCOSIDE HYDROLASE FAMILY 5 DOMAIN-CONTAINING PROTEIN"/>
    <property type="match status" value="1"/>
</dbReference>
<dbReference type="SMART" id="SM00606">
    <property type="entry name" value="CBD_IV"/>
    <property type="match status" value="2"/>
</dbReference>
<dbReference type="CAZy" id="GH5">
    <property type="family name" value="Glycoside Hydrolase Family 5"/>
</dbReference>
<protein>
    <submittedName>
        <fullName evidence="7">Endoglucanase</fullName>
    </submittedName>
</protein>
<dbReference type="PROSITE" id="PS00659">
    <property type="entry name" value="GLYCOSYL_HYDROL_F5"/>
    <property type="match status" value="1"/>
</dbReference>
<dbReference type="Gene3D" id="2.60.120.260">
    <property type="entry name" value="Galactose-binding domain-like"/>
    <property type="match status" value="2"/>
</dbReference>
<dbReference type="GO" id="GO:0004553">
    <property type="term" value="F:hydrolase activity, hydrolyzing O-glycosyl compounds"/>
    <property type="evidence" value="ECO:0007669"/>
    <property type="project" value="InterPro"/>
</dbReference>
<dbReference type="Gene3D" id="3.20.20.80">
    <property type="entry name" value="Glycosidases"/>
    <property type="match status" value="1"/>
</dbReference>
<dbReference type="KEGG" id="hch:HCH_03914"/>
<evidence type="ECO:0000256" key="4">
    <source>
        <dbReference type="RuleBase" id="RU361153"/>
    </source>
</evidence>
<keyword evidence="8" id="KW-1185">Reference proteome</keyword>
<dbReference type="HOGENOM" id="CLU_012932_1_0_6"/>
<evidence type="ECO:0000256" key="3">
    <source>
        <dbReference type="ARBA" id="ARBA00023295"/>
    </source>
</evidence>
<evidence type="ECO:0000259" key="6">
    <source>
        <dbReference type="PROSITE" id="PS51175"/>
    </source>
</evidence>
<organism evidence="7 8">
    <name type="scientific">Hahella chejuensis (strain KCTC 2396)</name>
    <dbReference type="NCBI Taxonomy" id="349521"/>
    <lineage>
        <taxon>Bacteria</taxon>
        <taxon>Pseudomonadati</taxon>
        <taxon>Pseudomonadota</taxon>
        <taxon>Gammaproteobacteria</taxon>
        <taxon>Oceanospirillales</taxon>
        <taxon>Hahellaceae</taxon>
        <taxon>Hahella</taxon>
    </lineage>
</organism>
<accession>Q2SFD8</accession>
<feature type="domain" description="CBM6" evidence="6">
    <location>
        <begin position="493"/>
        <end position="615"/>
    </location>
</feature>
<feature type="domain" description="CBM6" evidence="6">
    <location>
        <begin position="362"/>
        <end position="483"/>
    </location>
</feature>
<keyword evidence="2 4" id="KW-0378">Hydrolase</keyword>
<keyword evidence="1" id="KW-0732">Signal</keyword>
<gene>
    <name evidence="7" type="ordered locus">HCH_03914</name>
</gene>
<proteinExistence type="inferred from homology"/>
<dbReference type="STRING" id="349521.HCH_03914"/>
<evidence type="ECO:0000313" key="7">
    <source>
        <dbReference type="EMBL" id="ABC30636.1"/>
    </source>
</evidence>
<dbReference type="SMR" id="Q2SFD8"/>
<dbReference type="Proteomes" id="UP000000238">
    <property type="component" value="Chromosome"/>
</dbReference>
<keyword evidence="3 4" id="KW-0326">Glycosidase</keyword>
<dbReference type="Pfam" id="PF03422">
    <property type="entry name" value="CBM_6"/>
    <property type="match status" value="2"/>
</dbReference>
<dbReference type="AlphaFoldDB" id="Q2SFD8"/>
<evidence type="ECO:0000256" key="2">
    <source>
        <dbReference type="ARBA" id="ARBA00022801"/>
    </source>
</evidence>
<evidence type="ECO:0000313" key="8">
    <source>
        <dbReference type="Proteomes" id="UP000000238"/>
    </source>
</evidence>
<name>Q2SFD8_HAHCH</name>
<dbReference type="PANTHER" id="PTHR34142">
    <property type="entry name" value="ENDO-BETA-1,4-GLUCANASE A"/>
    <property type="match status" value="1"/>
</dbReference>
<dbReference type="OrthoDB" id="9775889at2"/>
<reference evidence="7 8" key="1">
    <citation type="journal article" date="2005" name="Nucleic Acids Res.">
        <title>Genomic blueprint of Hahella chejuensis, a marine microbe producing an algicidal agent.</title>
        <authorList>
            <person name="Jeong H."/>
            <person name="Yim J.H."/>
            <person name="Lee C."/>
            <person name="Choi S.-H."/>
            <person name="Park Y.K."/>
            <person name="Yoon S.H."/>
            <person name="Hur C.-G."/>
            <person name="Kang H.-Y."/>
            <person name="Kim D."/>
            <person name="Lee H.H."/>
            <person name="Park K.H."/>
            <person name="Park S.-H."/>
            <person name="Park H.-S."/>
            <person name="Lee H.K."/>
            <person name="Oh T.K."/>
            <person name="Kim J.F."/>
        </authorList>
    </citation>
    <scope>NUCLEOTIDE SEQUENCE [LARGE SCALE GENOMIC DNA]</scope>
    <source>
        <strain evidence="7 8">KCTC 2396</strain>
    </source>
</reference>
<comment type="similarity">
    <text evidence="4">Belongs to the glycosyl hydrolase 5 (cellulase A) family.</text>
</comment>
<dbReference type="SUPFAM" id="SSF49785">
    <property type="entry name" value="Galactose-binding domain-like"/>
    <property type="match status" value="2"/>
</dbReference>
<dbReference type="InterPro" id="IPR008979">
    <property type="entry name" value="Galactose-bd-like_sf"/>
</dbReference>
<dbReference type="GO" id="GO:0030246">
    <property type="term" value="F:carbohydrate binding"/>
    <property type="evidence" value="ECO:0007669"/>
    <property type="project" value="InterPro"/>
</dbReference>
<dbReference type="InterPro" id="IPR006584">
    <property type="entry name" value="Cellulose-bd_IV"/>
</dbReference>
<dbReference type="GO" id="GO:0000272">
    <property type="term" value="P:polysaccharide catabolic process"/>
    <property type="evidence" value="ECO:0007669"/>
    <property type="project" value="InterPro"/>
</dbReference>
<dbReference type="SUPFAM" id="SSF51445">
    <property type="entry name" value="(Trans)glycosidases"/>
    <property type="match status" value="1"/>
</dbReference>
<dbReference type="InterPro" id="IPR018087">
    <property type="entry name" value="Glyco_hydro_5_CS"/>
</dbReference>
<feature type="region of interest" description="Disordered" evidence="5">
    <location>
        <begin position="337"/>
        <end position="361"/>
    </location>
</feature>
<dbReference type="EMBL" id="CP000155">
    <property type="protein sequence ID" value="ABC30636.1"/>
    <property type="molecule type" value="Genomic_DNA"/>
</dbReference>
<dbReference type="RefSeq" id="WP_011397703.1">
    <property type="nucleotide sequence ID" value="NC_007645.1"/>
</dbReference>
<dbReference type="CDD" id="cd04080">
    <property type="entry name" value="CBM6_cellulase-like"/>
    <property type="match status" value="2"/>
</dbReference>
<sequence length="619" mass="67351">MSKRSERRLSRLLEGALKKRHGKNWRRYENVFIFGLLFGCATLAHAVPPLSVQGNKVVSGGQQVSLGGNSLFWSNNGWGGERFYNSGAVGAIKNDWKSSIVRAAMGVDEGGGYLQDREGNRNKVISVVDAAIANDMYVIIDWHSHHAHQYKNEAIEFFQDMARRYGDKNNVIYEVYNEPLDVSWSGVIKPYAEAVIDAIRQVDPDNLIIVGTRQWSQEVEEASWDPIRKNNIAYTLHFYAGTHKQWLRDKAQNAMNNGIALFVTEWGTVDASGDGAVNESETWAWVDFMRNHGISHANWALNDKAEGASTFWPGASGTGGWNDGNLTPSGKLVKSIIQSSDPIPGGDDPGPGPDCGSVSAPGKVQAENYCEMEGVEKENTSDAGGGQNLGYIDSGDWMTYKINVPSNGVYTLSYRVASLNGGGIIQAEKAGGSPVYGSVEIPSTGGWQNWKTISHDIQLSAGEQRIGLAAVSGGFNLNWFDVTQKGGPAPNAITVQAEEYLVMSGVELENTSDAGGGKNVGYIDANDWMSYPEVDIPESGVYTVEYRVASLYGGGVMQFEKAGGDIVYGSVDVPNTGGWQTWKTIKHQVTLEAGKQRFGIYAPAGGWNLNWFKITKGQK</sequence>
<evidence type="ECO:0000256" key="5">
    <source>
        <dbReference type="SAM" id="MobiDB-lite"/>
    </source>
</evidence>
<dbReference type="Pfam" id="PF00150">
    <property type="entry name" value="Cellulase"/>
    <property type="match status" value="1"/>
</dbReference>